<gene>
    <name evidence="1" type="ORF">ABLG96_11525</name>
</gene>
<dbReference type="RefSeq" id="WP_353647533.1">
    <property type="nucleotide sequence ID" value="NZ_CP159218.1"/>
</dbReference>
<accession>A0AAU8DIX4</accession>
<dbReference type="EMBL" id="CP159218">
    <property type="protein sequence ID" value="XCG61917.1"/>
    <property type="molecule type" value="Genomic_DNA"/>
</dbReference>
<dbReference type="AlphaFoldDB" id="A0AAU8DIX4"/>
<reference evidence="1" key="1">
    <citation type="submission" date="2024-05" db="EMBL/GenBank/DDBJ databases">
        <authorList>
            <person name="Cai S.Y."/>
            <person name="Jin L.M."/>
            <person name="Li H.R."/>
        </authorList>
    </citation>
    <scope>NUCLEOTIDE SEQUENCE</scope>
    <source>
        <strain evidence="1">A5-74</strain>
    </source>
</reference>
<protein>
    <submittedName>
        <fullName evidence="1">DUF2695 domain-containing protein</fullName>
    </submittedName>
</protein>
<proteinExistence type="predicted"/>
<name>A0AAU8DIX4_9ACTN</name>
<sequence length="139" mass="15863">MGNDQSAGVDELERELQQLAAAWTTPRARECLYCFVYRMLEFGCRGLVFAQRYRDLRAPRATALERRLGARGGFCDCEIFLNSVEPVSTLLVGARVLPPDEDGVVFEEPAGWPEDFPRCEEVRTGSTRGCTLWKRRSRW</sequence>
<dbReference type="InterPro" id="IPR024248">
    <property type="entry name" value="DUF2695"/>
</dbReference>
<evidence type="ECO:0000313" key="1">
    <source>
        <dbReference type="EMBL" id="XCG61917.1"/>
    </source>
</evidence>
<dbReference type="Pfam" id="PF10905">
    <property type="entry name" value="DUF2695"/>
    <property type="match status" value="1"/>
</dbReference>
<organism evidence="1">
    <name type="scientific">Nakamurella sp. A5-74</name>
    <dbReference type="NCBI Taxonomy" id="3158264"/>
    <lineage>
        <taxon>Bacteria</taxon>
        <taxon>Bacillati</taxon>
        <taxon>Actinomycetota</taxon>
        <taxon>Actinomycetes</taxon>
        <taxon>Nakamurellales</taxon>
        <taxon>Nakamurellaceae</taxon>
        <taxon>Nakamurella</taxon>
    </lineage>
</organism>